<evidence type="ECO:0000259" key="5">
    <source>
        <dbReference type="PROSITE" id="PS50931"/>
    </source>
</evidence>
<name>A0A367PFI0_CUPNE</name>
<evidence type="ECO:0000256" key="4">
    <source>
        <dbReference type="ARBA" id="ARBA00023163"/>
    </source>
</evidence>
<dbReference type="PANTHER" id="PTHR30419:SF8">
    <property type="entry name" value="NITROGEN ASSIMILATION TRANSCRIPTIONAL ACTIVATOR-RELATED"/>
    <property type="match status" value="1"/>
</dbReference>
<keyword evidence="3" id="KW-0238">DNA-binding</keyword>
<feature type="domain" description="HTH lysR-type" evidence="5">
    <location>
        <begin position="6"/>
        <end position="63"/>
    </location>
</feature>
<dbReference type="Gene3D" id="3.40.190.290">
    <property type="match status" value="1"/>
</dbReference>
<dbReference type="GO" id="GO:0005829">
    <property type="term" value="C:cytosol"/>
    <property type="evidence" value="ECO:0007669"/>
    <property type="project" value="TreeGrafter"/>
</dbReference>
<dbReference type="InterPro" id="IPR036388">
    <property type="entry name" value="WH-like_DNA-bd_sf"/>
</dbReference>
<dbReference type="EMBL" id="QDHA01000046">
    <property type="protein sequence ID" value="RCJ06641.1"/>
    <property type="molecule type" value="Genomic_DNA"/>
</dbReference>
<dbReference type="PROSITE" id="PS50931">
    <property type="entry name" value="HTH_LYSR"/>
    <property type="match status" value="1"/>
</dbReference>
<dbReference type="SUPFAM" id="SSF46785">
    <property type="entry name" value="Winged helix' DNA-binding domain"/>
    <property type="match status" value="1"/>
</dbReference>
<evidence type="ECO:0000256" key="2">
    <source>
        <dbReference type="ARBA" id="ARBA00023015"/>
    </source>
</evidence>
<comment type="similarity">
    <text evidence="1">Belongs to the LysR transcriptional regulatory family.</text>
</comment>
<dbReference type="Pfam" id="PF03466">
    <property type="entry name" value="LysR_substrate"/>
    <property type="match status" value="1"/>
</dbReference>
<keyword evidence="2" id="KW-0805">Transcription regulation</keyword>
<dbReference type="GO" id="GO:0003700">
    <property type="term" value="F:DNA-binding transcription factor activity"/>
    <property type="evidence" value="ECO:0007669"/>
    <property type="project" value="InterPro"/>
</dbReference>
<dbReference type="InterPro" id="IPR005119">
    <property type="entry name" value="LysR_subst-bd"/>
</dbReference>
<dbReference type="SUPFAM" id="SSF53850">
    <property type="entry name" value="Periplasmic binding protein-like II"/>
    <property type="match status" value="1"/>
</dbReference>
<dbReference type="FunFam" id="1.10.10.10:FF:000001">
    <property type="entry name" value="LysR family transcriptional regulator"/>
    <property type="match status" value="1"/>
</dbReference>
<dbReference type="InterPro" id="IPR000847">
    <property type="entry name" value="LysR_HTH_N"/>
</dbReference>
<dbReference type="AlphaFoldDB" id="A0A367PFI0"/>
<organism evidence="6 7">
    <name type="scientific">Cupriavidus necator</name>
    <name type="common">Alcaligenes eutrophus</name>
    <name type="synonym">Ralstonia eutropha</name>
    <dbReference type="NCBI Taxonomy" id="106590"/>
    <lineage>
        <taxon>Bacteria</taxon>
        <taxon>Pseudomonadati</taxon>
        <taxon>Pseudomonadota</taxon>
        <taxon>Betaproteobacteria</taxon>
        <taxon>Burkholderiales</taxon>
        <taxon>Burkholderiaceae</taxon>
        <taxon>Cupriavidus</taxon>
    </lineage>
</organism>
<keyword evidence="4" id="KW-0804">Transcription</keyword>
<dbReference type="Gene3D" id="1.10.10.10">
    <property type="entry name" value="Winged helix-like DNA-binding domain superfamily/Winged helix DNA-binding domain"/>
    <property type="match status" value="1"/>
</dbReference>
<dbReference type="PANTHER" id="PTHR30419">
    <property type="entry name" value="HTH-TYPE TRANSCRIPTIONAL REGULATOR YBHD"/>
    <property type="match status" value="1"/>
</dbReference>
<reference evidence="6 7" key="1">
    <citation type="submission" date="2018-04" db="EMBL/GenBank/DDBJ databases">
        <title>Cupriavidus necator CR12 genome sequencing and assembly.</title>
        <authorList>
            <person name="Ben Fekih I."/>
            <person name="Mazhar H.S."/>
            <person name="Bello S.K."/>
            <person name="Rensing C."/>
        </authorList>
    </citation>
    <scope>NUCLEOTIDE SEQUENCE [LARGE SCALE GENOMIC DNA]</scope>
    <source>
        <strain evidence="6 7">CR12</strain>
    </source>
</reference>
<dbReference type="InterPro" id="IPR036390">
    <property type="entry name" value="WH_DNA-bd_sf"/>
</dbReference>
<accession>A0A367PFI0</accession>
<gene>
    <name evidence="6" type="ORF">DDK22_20305</name>
</gene>
<protein>
    <submittedName>
        <fullName evidence="6">LysR family transcriptional regulator</fullName>
    </submittedName>
</protein>
<evidence type="ECO:0000256" key="1">
    <source>
        <dbReference type="ARBA" id="ARBA00009437"/>
    </source>
</evidence>
<dbReference type="Proteomes" id="UP000253501">
    <property type="component" value="Unassembled WGS sequence"/>
</dbReference>
<dbReference type="GO" id="GO:0003677">
    <property type="term" value="F:DNA binding"/>
    <property type="evidence" value="ECO:0007669"/>
    <property type="project" value="UniProtKB-KW"/>
</dbReference>
<evidence type="ECO:0000256" key="3">
    <source>
        <dbReference type="ARBA" id="ARBA00023125"/>
    </source>
</evidence>
<dbReference type="PRINTS" id="PR00039">
    <property type="entry name" value="HTHLYSR"/>
</dbReference>
<comment type="caution">
    <text evidence="6">The sequence shown here is derived from an EMBL/GenBank/DDBJ whole genome shotgun (WGS) entry which is preliminary data.</text>
</comment>
<dbReference type="InterPro" id="IPR050950">
    <property type="entry name" value="HTH-type_LysR_regulators"/>
</dbReference>
<evidence type="ECO:0000313" key="6">
    <source>
        <dbReference type="EMBL" id="RCJ06641.1"/>
    </source>
</evidence>
<sequence>MRSAGMDLRDLKYFLAVANAGNFRRAAELVHRSQPTLTKAVDRLEASLGAALFERDGRGQKLSAAGTALRARAAGLLQEAELVRDEVGAIARGVAGTVRLGSGPLGAEYLLPPICRMLLREAPNVVLQLSIRNNYELRDDLREGRVDVILGFVPEQEDEFHCETLLKDTVVVAAVRGHPIFRVRKPGLEALTGYRWALPNRAVPSRTWLDHALESRNLPRPVVQIETNSIPLIPRVVADTELLTFVSRRTLRASGGELVEVPLPAATLVRNFGITFRKDQPLSPVADRLIGLLHDFGKTLFDQLD</sequence>
<evidence type="ECO:0000313" key="7">
    <source>
        <dbReference type="Proteomes" id="UP000253501"/>
    </source>
</evidence>
<dbReference type="Pfam" id="PF00126">
    <property type="entry name" value="HTH_1"/>
    <property type="match status" value="1"/>
</dbReference>
<proteinExistence type="inferred from homology"/>